<dbReference type="GO" id="GO:0006783">
    <property type="term" value="P:heme biosynthetic process"/>
    <property type="evidence" value="ECO:0007669"/>
    <property type="project" value="UniProtKB-UniRule"/>
</dbReference>
<evidence type="ECO:0000256" key="6">
    <source>
        <dbReference type="ARBA" id="ARBA00012402"/>
    </source>
</evidence>
<dbReference type="Gene3D" id="1.10.3110.10">
    <property type="entry name" value="protoporphyrinogen ix oxidase, domain 3"/>
    <property type="match status" value="1"/>
</dbReference>
<sequence>MTHTLRPNQFRLDLNSTPQVARGGRTPRVAVVGAGIAGLTAAWELRRIYGPEANILLVDAYDRLGGKLKTVNFGNGPVDVGAEAYLGFREDFTELVRALGLGHALRSPSSLPGSIYAAGELADIPKNTLMGIPADGEGVAHIIGVEAAQQVDAERNGQPMTWEPGQDTTVGQLVGARLGRAVVDKVVSPLLGGVYSCSADDLGVRATMPELAAALDSRGADGQGFYLLDVVAEIMERKAKQRASQGAAADTAPRTPVFQTIDTGYATLVNALAEQAAPEILLNTPVESIGRHKGGWYIEPIGVVDAVIVATPAPTAAVLLQHVATTAADVLHDVELASSVVVGMRMDSAHGLPERSGILLGTDAPTEAKAFTFSSRKWPHIAARGGAVVRASFGSFTQPWHLEVEDRALLSFALDDLEKVTGERKNPQEYFVQRWWGGLPCYGVGYMERMNAAYQEIEEIPGLGLAGAMLNGVGVPATAASGMAAARSIAESLS</sequence>
<keyword evidence="9 12" id="KW-0274">FAD</keyword>
<dbReference type="InterPro" id="IPR004572">
    <property type="entry name" value="Protoporphyrinogen_oxidase"/>
</dbReference>
<comment type="cofactor">
    <cofactor evidence="2 12">
        <name>FAD</name>
        <dbReference type="ChEBI" id="CHEBI:57692"/>
    </cofactor>
</comment>
<comment type="caution">
    <text evidence="14">The sequence shown here is derived from an EMBL/GenBank/DDBJ whole genome shotgun (WGS) entry which is preliminary data.</text>
</comment>
<evidence type="ECO:0000256" key="4">
    <source>
        <dbReference type="ARBA" id="ARBA00004744"/>
    </source>
</evidence>
<evidence type="ECO:0000256" key="2">
    <source>
        <dbReference type="ARBA" id="ARBA00001974"/>
    </source>
</evidence>
<keyword evidence="12" id="KW-0963">Cytoplasm</keyword>
<name>A0A9D1RZY8_9CORY</name>
<dbReference type="Proteomes" id="UP000824189">
    <property type="component" value="Unassembled WGS sequence"/>
</dbReference>
<evidence type="ECO:0000256" key="1">
    <source>
        <dbReference type="ARBA" id="ARBA00001755"/>
    </source>
</evidence>
<dbReference type="EC" id="1.3.3.15" evidence="6 12"/>
<protein>
    <recommendedName>
        <fullName evidence="7 12">Coproporphyrinogen III oxidase</fullName>
        <ecNumber evidence="6 12">1.3.3.15</ecNumber>
    </recommendedName>
</protein>
<evidence type="ECO:0000313" key="14">
    <source>
        <dbReference type="EMBL" id="HIW95737.1"/>
    </source>
</evidence>
<dbReference type="GO" id="GO:0005737">
    <property type="term" value="C:cytoplasm"/>
    <property type="evidence" value="ECO:0007669"/>
    <property type="project" value="UniProtKB-SubCell"/>
</dbReference>
<comment type="catalytic activity">
    <reaction evidence="1">
        <text>coproporphyrinogen III + 3 O2 = coproporphyrin III + 3 H2O2</text>
        <dbReference type="Rhea" id="RHEA:43436"/>
        <dbReference type="ChEBI" id="CHEBI:15379"/>
        <dbReference type="ChEBI" id="CHEBI:16240"/>
        <dbReference type="ChEBI" id="CHEBI:57309"/>
        <dbReference type="ChEBI" id="CHEBI:131725"/>
        <dbReference type="EC" id="1.3.3.15"/>
    </reaction>
    <physiologicalReaction direction="left-to-right" evidence="1">
        <dbReference type="Rhea" id="RHEA:43437"/>
    </physiologicalReaction>
</comment>
<keyword evidence="8 12" id="KW-0285">Flavoprotein</keyword>
<keyword evidence="10 12" id="KW-0560">Oxidoreductase</keyword>
<dbReference type="Gene3D" id="3.90.660.20">
    <property type="entry name" value="Protoporphyrinogen oxidase, mitochondrial, domain 2"/>
    <property type="match status" value="1"/>
</dbReference>
<evidence type="ECO:0000256" key="10">
    <source>
        <dbReference type="ARBA" id="ARBA00023002"/>
    </source>
</evidence>
<dbReference type="PANTHER" id="PTHR42923:SF3">
    <property type="entry name" value="PROTOPORPHYRINOGEN OXIDASE"/>
    <property type="match status" value="1"/>
</dbReference>
<organism evidence="14 15">
    <name type="scientific">Candidatus Corynebacterium gallistercoris</name>
    <dbReference type="NCBI Taxonomy" id="2838530"/>
    <lineage>
        <taxon>Bacteria</taxon>
        <taxon>Bacillati</taxon>
        <taxon>Actinomycetota</taxon>
        <taxon>Actinomycetes</taxon>
        <taxon>Mycobacteriales</taxon>
        <taxon>Corynebacteriaceae</taxon>
        <taxon>Corynebacterium</taxon>
    </lineage>
</organism>
<gene>
    <name evidence="14" type="primary">hemG</name>
    <name evidence="14" type="ORF">H9867_04540</name>
</gene>
<evidence type="ECO:0000256" key="11">
    <source>
        <dbReference type="ARBA" id="ARBA00023133"/>
    </source>
</evidence>
<comment type="pathway">
    <text evidence="4 12">Porphyrin-containing compound metabolism; protoheme biosynthesis.</text>
</comment>
<comment type="function">
    <text evidence="3 12">Involved in coproporphyrin-dependent heme b biosynthesis. Catalyzes the oxidation of coproporphyrinogen III to coproporphyrin III.</text>
</comment>
<dbReference type="SUPFAM" id="SSF51905">
    <property type="entry name" value="FAD/NAD(P)-binding domain"/>
    <property type="match status" value="1"/>
</dbReference>
<dbReference type="InterPro" id="IPR050464">
    <property type="entry name" value="Zeta_carotene_desat/Oxidored"/>
</dbReference>
<dbReference type="InterPro" id="IPR002937">
    <property type="entry name" value="Amino_oxidase"/>
</dbReference>
<dbReference type="InterPro" id="IPR036188">
    <property type="entry name" value="FAD/NAD-bd_sf"/>
</dbReference>
<dbReference type="NCBIfam" id="TIGR00562">
    <property type="entry name" value="proto_IX_ox"/>
    <property type="match status" value="1"/>
</dbReference>
<proteinExistence type="inferred from homology"/>
<comment type="similarity">
    <text evidence="5 12">Belongs to the protoporphyrinogen/coproporphyrinogen oxidase family. Coproporphyrinogen III oxidase subfamily.</text>
</comment>
<evidence type="ECO:0000256" key="7">
    <source>
        <dbReference type="ARBA" id="ARBA00019046"/>
    </source>
</evidence>
<keyword evidence="11 12" id="KW-0350">Heme biosynthesis</keyword>
<evidence type="ECO:0000256" key="5">
    <source>
        <dbReference type="ARBA" id="ARBA00008310"/>
    </source>
</evidence>
<evidence type="ECO:0000256" key="3">
    <source>
        <dbReference type="ARBA" id="ARBA00002185"/>
    </source>
</evidence>
<reference evidence="14" key="1">
    <citation type="journal article" date="2021" name="PeerJ">
        <title>Extensive microbial diversity within the chicken gut microbiome revealed by metagenomics and culture.</title>
        <authorList>
            <person name="Gilroy R."/>
            <person name="Ravi A."/>
            <person name="Getino M."/>
            <person name="Pursley I."/>
            <person name="Horton D.L."/>
            <person name="Alikhan N.F."/>
            <person name="Baker D."/>
            <person name="Gharbi K."/>
            <person name="Hall N."/>
            <person name="Watson M."/>
            <person name="Adriaenssens E.M."/>
            <person name="Foster-Nyarko E."/>
            <person name="Jarju S."/>
            <person name="Secka A."/>
            <person name="Antonio M."/>
            <person name="Oren A."/>
            <person name="Chaudhuri R.R."/>
            <person name="La Ragione R."/>
            <person name="Hildebrand F."/>
            <person name="Pallen M.J."/>
        </authorList>
    </citation>
    <scope>NUCLEOTIDE SEQUENCE</scope>
    <source>
        <strain evidence="14">4376</strain>
    </source>
</reference>
<evidence type="ECO:0000256" key="9">
    <source>
        <dbReference type="ARBA" id="ARBA00022827"/>
    </source>
</evidence>
<evidence type="ECO:0000256" key="8">
    <source>
        <dbReference type="ARBA" id="ARBA00022630"/>
    </source>
</evidence>
<evidence type="ECO:0000259" key="13">
    <source>
        <dbReference type="Pfam" id="PF01593"/>
    </source>
</evidence>
<dbReference type="AlphaFoldDB" id="A0A9D1RZY8"/>
<dbReference type="PANTHER" id="PTHR42923">
    <property type="entry name" value="PROTOPORPHYRINOGEN OXIDASE"/>
    <property type="match status" value="1"/>
</dbReference>
<comment type="subcellular location">
    <subcellularLocation>
        <location evidence="12">Cytoplasm</location>
    </subcellularLocation>
</comment>
<evidence type="ECO:0000313" key="15">
    <source>
        <dbReference type="Proteomes" id="UP000824189"/>
    </source>
</evidence>
<dbReference type="SUPFAM" id="SSF54373">
    <property type="entry name" value="FAD-linked reductases, C-terminal domain"/>
    <property type="match status" value="1"/>
</dbReference>
<accession>A0A9D1RZY8</accession>
<dbReference type="EMBL" id="DXFZ01000055">
    <property type="protein sequence ID" value="HIW95737.1"/>
    <property type="molecule type" value="Genomic_DNA"/>
</dbReference>
<evidence type="ECO:0000256" key="12">
    <source>
        <dbReference type="RuleBase" id="RU364052"/>
    </source>
</evidence>
<dbReference type="Pfam" id="PF01593">
    <property type="entry name" value="Amino_oxidase"/>
    <property type="match status" value="1"/>
</dbReference>
<reference evidence="14" key="2">
    <citation type="submission" date="2021-04" db="EMBL/GenBank/DDBJ databases">
        <authorList>
            <person name="Gilroy R."/>
        </authorList>
    </citation>
    <scope>NUCLEOTIDE SEQUENCE</scope>
    <source>
        <strain evidence="14">4376</strain>
    </source>
</reference>
<dbReference type="Gene3D" id="3.50.50.60">
    <property type="entry name" value="FAD/NAD(P)-binding domain"/>
    <property type="match status" value="1"/>
</dbReference>
<feature type="domain" description="Amine oxidase" evidence="13">
    <location>
        <begin position="36"/>
        <end position="489"/>
    </location>
</feature>
<dbReference type="GO" id="GO:0004729">
    <property type="term" value="F:oxygen-dependent protoporphyrinogen oxidase activity"/>
    <property type="evidence" value="ECO:0007669"/>
    <property type="project" value="UniProtKB-UniRule"/>
</dbReference>